<protein>
    <submittedName>
        <fullName evidence="2">Uncharacterized protein</fullName>
    </submittedName>
</protein>
<evidence type="ECO:0000256" key="1">
    <source>
        <dbReference type="SAM" id="MobiDB-lite"/>
    </source>
</evidence>
<comment type="caution">
    <text evidence="2">The sequence shown here is derived from an EMBL/GenBank/DDBJ whole genome shotgun (WGS) entry which is preliminary data.</text>
</comment>
<dbReference type="EMBL" id="LZYB01000008">
    <property type="protein sequence ID" value="OBV09956.1"/>
    <property type="molecule type" value="Genomic_DNA"/>
</dbReference>
<organism evidence="2 3">
    <name type="scientific">Erythrobacter dokdonensis DSW-74</name>
    <dbReference type="NCBI Taxonomy" id="1300349"/>
    <lineage>
        <taxon>Bacteria</taxon>
        <taxon>Pseudomonadati</taxon>
        <taxon>Pseudomonadota</taxon>
        <taxon>Alphaproteobacteria</taxon>
        <taxon>Sphingomonadales</taxon>
        <taxon>Erythrobacteraceae</taxon>
        <taxon>Erythrobacter/Porphyrobacter group</taxon>
        <taxon>Erythrobacter</taxon>
    </lineage>
</organism>
<name>A0A1A7BDX4_9SPHN</name>
<accession>A0A1A7BDX4</accession>
<evidence type="ECO:0000313" key="3">
    <source>
        <dbReference type="Proteomes" id="UP000092484"/>
    </source>
</evidence>
<keyword evidence="3" id="KW-1185">Reference proteome</keyword>
<proteinExistence type="predicted"/>
<reference evidence="2 3" key="1">
    <citation type="submission" date="2016-06" db="EMBL/GenBank/DDBJ databases">
        <title>Genome sequence of Porphyrobacter dokdonensis DSW-74.</title>
        <authorList>
            <person name="Kim J.F."/>
            <person name="Song J.Y."/>
        </authorList>
    </citation>
    <scope>NUCLEOTIDE SEQUENCE [LARGE SCALE GENOMIC DNA]</scope>
    <source>
        <strain evidence="2 3">DSW-74</strain>
    </source>
</reference>
<dbReference type="Proteomes" id="UP000092484">
    <property type="component" value="Unassembled WGS sequence"/>
</dbReference>
<feature type="region of interest" description="Disordered" evidence="1">
    <location>
        <begin position="23"/>
        <end position="88"/>
    </location>
</feature>
<evidence type="ECO:0000313" key="2">
    <source>
        <dbReference type="EMBL" id="OBV09956.1"/>
    </source>
</evidence>
<gene>
    <name evidence="2" type="ORF">I603_2517</name>
</gene>
<dbReference type="RefSeq" id="WP_158093664.1">
    <property type="nucleotide sequence ID" value="NZ_LZYB01000008.1"/>
</dbReference>
<sequence length="204" mass="21877">MIALLGIVIAVMLFAVNRDLEPSASQSLPPISRPDDIGTALSETDPVQAAPDVIPPPAYTPSDVRPAGEDVASLQPQSQEKADAADARRENASLQSVLVPIDFSLAELEVRQAVPQADQGAIKVRKSLRVDERLVGNIEVNIPANGEPSLDIRDLRNILGRSGNDKVILPSRLPPTGLLTFSDLREAGIDLRYLPTEDVVVINP</sequence>
<dbReference type="AlphaFoldDB" id="A0A1A7BDX4"/>